<dbReference type="Pfam" id="PF09066">
    <property type="entry name" value="B2-adapt-app_C"/>
    <property type="match status" value="1"/>
</dbReference>
<comment type="caution">
    <text evidence="5">The sequence shown here is derived from an EMBL/GenBank/DDBJ whole genome shotgun (WGS) entry which is preliminary data.</text>
</comment>
<dbReference type="AlphaFoldDB" id="A0A081ADK4"/>
<reference evidence="5 6" key="1">
    <citation type="submission" date="2013-11" db="EMBL/GenBank/DDBJ databases">
        <title>The Genome Sequence of Phytophthora parasitica P1976.</title>
        <authorList>
            <consortium name="The Broad Institute Genomics Platform"/>
            <person name="Russ C."/>
            <person name="Tyler B."/>
            <person name="Panabieres F."/>
            <person name="Shan W."/>
            <person name="Tripathy S."/>
            <person name="Grunwald N."/>
            <person name="Machado M."/>
            <person name="Johnson C.S."/>
            <person name="Walker B."/>
            <person name="Young S."/>
            <person name="Zeng Q."/>
            <person name="Gargeya S."/>
            <person name="Fitzgerald M."/>
            <person name="Haas B."/>
            <person name="Abouelleil A."/>
            <person name="Allen A.W."/>
            <person name="Alvarado L."/>
            <person name="Arachchi H.M."/>
            <person name="Berlin A.M."/>
            <person name="Chapman S.B."/>
            <person name="Gainer-Dewar J."/>
            <person name="Goldberg J."/>
            <person name="Griggs A."/>
            <person name="Gujja S."/>
            <person name="Hansen M."/>
            <person name="Howarth C."/>
            <person name="Imamovic A."/>
            <person name="Ireland A."/>
            <person name="Larimer J."/>
            <person name="McCowan C."/>
            <person name="Murphy C."/>
            <person name="Pearson M."/>
            <person name="Poon T.W."/>
            <person name="Priest M."/>
            <person name="Roberts A."/>
            <person name="Saif S."/>
            <person name="Shea T."/>
            <person name="Sisk P."/>
            <person name="Sykes S."/>
            <person name="Wortman J."/>
            <person name="Nusbaum C."/>
            <person name="Birren B."/>
        </authorList>
    </citation>
    <scope>NUCLEOTIDE SEQUENCE [LARGE SCALE GENOMIC DNA]</scope>
    <source>
        <strain evidence="5 6">P1976</strain>
    </source>
</reference>
<organism evidence="5 6">
    <name type="scientific">Phytophthora nicotianae P1976</name>
    <dbReference type="NCBI Taxonomy" id="1317066"/>
    <lineage>
        <taxon>Eukaryota</taxon>
        <taxon>Sar</taxon>
        <taxon>Stramenopiles</taxon>
        <taxon>Oomycota</taxon>
        <taxon>Peronosporomycetes</taxon>
        <taxon>Peronosporales</taxon>
        <taxon>Peronosporaceae</taxon>
        <taxon>Phytophthora</taxon>
    </lineage>
</organism>
<gene>
    <name evidence="5" type="ORF">F444_07837</name>
</gene>
<dbReference type="GO" id="GO:0030131">
    <property type="term" value="C:clathrin adaptor complex"/>
    <property type="evidence" value="ECO:0007669"/>
    <property type="project" value="InterPro"/>
</dbReference>
<feature type="domain" description="Beta-adaptin appendage C-terminal subdomain" evidence="4">
    <location>
        <begin position="523"/>
        <end position="638"/>
    </location>
</feature>
<dbReference type="InterPro" id="IPR012295">
    <property type="entry name" value="TBP_dom_sf"/>
</dbReference>
<dbReference type="GO" id="GO:0006886">
    <property type="term" value="P:intracellular protein transport"/>
    <property type="evidence" value="ECO:0007669"/>
    <property type="project" value="InterPro"/>
</dbReference>
<name>A0A081ADK4_PHYNI</name>
<feature type="compositionally biased region" description="Low complexity" evidence="1">
    <location>
        <begin position="411"/>
        <end position="420"/>
    </location>
</feature>
<evidence type="ECO:0000256" key="1">
    <source>
        <dbReference type="SAM" id="MobiDB-lite"/>
    </source>
</evidence>
<protein>
    <recommendedName>
        <fullName evidence="4">Beta-adaptin appendage C-terminal subdomain domain-containing protein</fullName>
    </recommendedName>
</protein>
<feature type="chain" id="PRO_5001754028" description="Beta-adaptin appendage C-terminal subdomain domain-containing protein" evidence="3">
    <location>
        <begin position="29"/>
        <end position="643"/>
    </location>
</feature>
<accession>A0A081ADK4</accession>
<feature type="region of interest" description="Disordered" evidence="1">
    <location>
        <begin position="392"/>
        <end position="420"/>
    </location>
</feature>
<dbReference type="SMART" id="SM01020">
    <property type="entry name" value="B2-adapt-app_C"/>
    <property type="match status" value="1"/>
</dbReference>
<evidence type="ECO:0000259" key="4">
    <source>
        <dbReference type="SMART" id="SM01020"/>
    </source>
</evidence>
<keyword evidence="3" id="KW-0732">Signal</keyword>
<evidence type="ECO:0000256" key="3">
    <source>
        <dbReference type="SAM" id="SignalP"/>
    </source>
</evidence>
<feature type="signal peptide" evidence="3">
    <location>
        <begin position="1"/>
        <end position="28"/>
    </location>
</feature>
<evidence type="ECO:0000313" key="5">
    <source>
        <dbReference type="EMBL" id="ETO76965.1"/>
    </source>
</evidence>
<dbReference type="Gene3D" id="3.30.310.10">
    <property type="entry name" value="TATA-Binding Protein"/>
    <property type="match status" value="1"/>
</dbReference>
<dbReference type="Proteomes" id="UP000028582">
    <property type="component" value="Unassembled WGS sequence"/>
</dbReference>
<feature type="transmembrane region" description="Helical" evidence="2">
    <location>
        <begin position="350"/>
        <end position="372"/>
    </location>
</feature>
<dbReference type="GO" id="GO:0016192">
    <property type="term" value="P:vesicle-mediated transport"/>
    <property type="evidence" value="ECO:0007669"/>
    <property type="project" value="InterPro"/>
</dbReference>
<dbReference type="EMBL" id="ANJA01001494">
    <property type="protein sequence ID" value="ETO76965.1"/>
    <property type="molecule type" value="Genomic_DNA"/>
</dbReference>
<keyword evidence="2" id="KW-0472">Membrane</keyword>
<evidence type="ECO:0000256" key="2">
    <source>
        <dbReference type="SAM" id="Phobius"/>
    </source>
</evidence>
<sequence length="643" mass="70957">MHDLWRRQGRSPLLLCLLLLVHLYYASSAPVSEIPASLRSNIDNETPVDAAPPVFCLDLGVEIAFPSRDVEDAMGSETQASAGTGCLRSSPMNAVMGHLKMSLRTYSLHAVDCVLEPMNVESSTIALMGIASLCSRSNMDVEEDMDTWGREAKRQVDRLFETEKRISLDQTTGMVRHVPVSPAYELPNSGSELPQFILGETLIWSDDEGETQKSKDQTFFTHVQLHVKNDGKTPLHLYRLTLVERKEERGEQDKTLGFVLPLVAPAVVQPGVSEVVSFKAITGAAVDSSKSYLLYISHSGFRSHVFEGILDGKTFLSREEAVQPQGEDELFDRFSLDSTSGQSLFASFPYATWQVGSMAIAVAVGLAVTLYIRRKRPSVRLLGHVAHSCLRSPSKKGGSGGRTSAKPVSNRIASSRAAISKRGEDHIEMERYDTHRHLHLLSMIICLNTLCCCPGSLIKKPNAGKDPNIDTNPSIKLPTPPRSRMPAITMKWKAPPPPQPAVSSTKKTSLAIPKALETQKLLLDLDRKARLHPKRFESMWDEYVERFQSELSDTKRPDSDTLLKKMETHGISCMASGTVNGVEKYVFYAKQRDRSWFFLATVDVTIATATTLLTVRASSDAGEELVTQLVDLLKAAIAQCITS</sequence>
<proteinExistence type="predicted"/>
<dbReference type="InterPro" id="IPR015151">
    <property type="entry name" value="B-adaptin_app_sub_C"/>
</dbReference>
<keyword evidence="2" id="KW-0812">Transmembrane</keyword>
<keyword evidence="2" id="KW-1133">Transmembrane helix</keyword>
<dbReference type="OrthoDB" id="69705at2759"/>
<evidence type="ECO:0000313" key="6">
    <source>
        <dbReference type="Proteomes" id="UP000028582"/>
    </source>
</evidence>